<evidence type="ECO:0000313" key="3">
    <source>
        <dbReference type="Proteomes" id="UP000198775"/>
    </source>
</evidence>
<keyword evidence="1" id="KW-0472">Membrane</keyword>
<keyword evidence="1" id="KW-1133">Transmembrane helix</keyword>
<dbReference type="AlphaFoldDB" id="A0A1H8WCY3"/>
<dbReference type="Proteomes" id="UP000198775">
    <property type="component" value="Unassembled WGS sequence"/>
</dbReference>
<organism evidence="2 3">
    <name type="scientific">Halorientalis persicus</name>
    <dbReference type="NCBI Taxonomy" id="1367881"/>
    <lineage>
        <taxon>Archaea</taxon>
        <taxon>Methanobacteriati</taxon>
        <taxon>Methanobacteriota</taxon>
        <taxon>Stenosarchaea group</taxon>
        <taxon>Halobacteria</taxon>
        <taxon>Halobacteriales</taxon>
        <taxon>Haloarculaceae</taxon>
        <taxon>Halorientalis</taxon>
    </lineage>
</organism>
<dbReference type="EMBL" id="FOCX01000055">
    <property type="protein sequence ID" value="SEP25500.1"/>
    <property type="molecule type" value="Genomic_DNA"/>
</dbReference>
<sequence>MHSQLTYGLLVASTGLFACCIVLVAGGVA</sequence>
<evidence type="ECO:0000256" key="1">
    <source>
        <dbReference type="SAM" id="Phobius"/>
    </source>
</evidence>
<accession>A0A1H8WCY3</accession>
<feature type="transmembrane region" description="Helical" evidence="1">
    <location>
        <begin position="7"/>
        <end position="28"/>
    </location>
</feature>
<reference evidence="3" key="1">
    <citation type="submission" date="2016-10" db="EMBL/GenBank/DDBJ databases">
        <authorList>
            <person name="Varghese N."/>
            <person name="Submissions S."/>
        </authorList>
    </citation>
    <scope>NUCLEOTIDE SEQUENCE [LARGE SCALE GENOMIC DNA]</scope>
    <source>
        <strain evidence="3">IBRC-M 10043</strain>
    </source>
</reference>
<proteinExistence type="predicted"/>
<gene>
    <name evidence="2" type="ORF">SAMN05216388_105513</name>
</gene>
<evidence type="ECO:0000313" key="2">
    <source>
        <dbReference type="EMBL" id="SEP25500.1"/>
    </source>
</evidence>
<protein>
    <submittedName>
        <fullName evidence="2">Uncharacterized protein</fullName>
    </submittedName>
</protein>
<name>A0A1H8WCY3_9EURY</name>
<keyword evidence="3" id="KW-1185">Reference proteome</keyword>
<keyword evidence="1" id="KW-0812">Transmembrane</keyword>